<keyword evidence="4 6" id="KW-1133">Transmembrane helix</keyword>
<keyword evidence="5 6" id="KW-0472">Membrane</keyword>
<feature type="transmembrane region" description="Helical" evidence="6">
    <location>
        <begin position="61"/>
        <end position="80"/>
    </location>
</feature>
<dbReference type="InterPro" id="IPR001640">
    <property type="entry name" value="Lgt"/>
</dbReference>
<feature type="transmembrane region" description="Helical" evidence="6">
    <location>
        <begin position="124"/>
        <end position="145"/>
    </location>
</feature>
<comment type="caution">
    <text evidence="7">The sequence shown here is derived from an EMBL/GenBank/DDBJ whole genome shotgun (WGS) entry which is preliminary data.</text>
</comment>
<keyword evidence="3 6" id="KW-0812">Transmembrane</keyword>
<dbReference type="GO" id="GO:0008961">
    <property type="term" value="F:phosphatidylglycerol-prolipoprotein diacylglyceryl transferase activity"/>
    <property type="evidence" value="ECO:0007669"/>
    <property type="project" value="InterPro"/>
</dbReference>
<gene>
    <name evidence="7" type="ORF">MHYMCMPASI_00983</name>
</gene>
<evidence type="ECO:0000256" key="5">
    <source>
        <dbReference type="ARBA" id="ARBA00023136"/>
    </source>
</evidence>
<dbReference type="NCBIfam" id="TIGR00544">
    <property type="entry name" value="lgt"/>
    <property type="match status" value="1"/>
</dbReference>
<dbReference type="Pfam" id="PF01790">
    <property type="entry name" value="LGT"/>
    <property type="match status" value="1"/>
</dbReference>
<dbReference type="EMBL" id="CAJVAF010000329">
    <property type="protein sequence ID" value="CAG7598011.1"/>
    <property type="molecule type" value="Genomic_DNA"/>
</dbReference>
<keyword evidence="2 7" id="KW-0808">Transferase</keyword>
<evidence type="ECO:0000256" key="1">
    <source>
        <dbReference type="ARBA" id="ARBA00022475"/>
    </source>
</evidence>
<organism evidence="7 8">
    <name type="scientific">Hyalomma marginatum</name>
    <dbReference type="NCBI Taxonomy" id="34627"/>
    <lineage>
        <taxon>Eukaryota</taxon>
        <taxon>Metazoa</taxon>
        <taxon>Ecdysozoa</taxon>
        <taxon>Arthropoda</taxon>
        <taxon>Chelicerata</taxon>
        <taxon>Arachnida</taxon>
        <taxon>Acari</taxon>
        <taxon>Parasitiformes</taxon>
        <taxon>Ixodida</taxon>
        <taxon>Ixodoidea</taxon>
        <taxon>Ixodidae</taxon>
        <taxon>Hyalomminae</taxon>
        <taxon>Hyalomma</taxon>
    </lineage>
</organism>
<feature type="transmembrane region" description="Helical" evidence="6">
    <location>
        <begin position="237"/>
        <end position="258"/>
    </location>
</feature>
<dbReference type="PANTHER" id="PTHR30589">
    <property type="entry name" value="PROLIPOPROTEIN DIACYLGLYCERYL TRANSFERASE"/>
    <property type="match status" value="1"/>
</dbReference>
<feature type="transmembrane region" description="Helical" evidence="6">
    <location>
        <begin position="177"/>
        <end position="194"/>
    </location>
</feature>
<dbReference type="AlphaFoldDB" id="A0A8S4C2I9"/>
<dbReference type="Proteomes" id="UP000837675">
    <property type="component" value="Unassembled WGS sequence"/>
</dbReference>
<dbReference type="GO" id="GO:0005886">
    <property type="term" value="C:plasma membrane"/>
    <property type="evidence" value="ECO:0007669"/>
    <property type="project" value="InterPro"/>
</dbReference>
<evidence type="ECO:0000313" key="7">
    <source>
        <dbReference type="EMBL" id="CAG7598011.1"/>
    </source>
</evidence>
<evidence type="ECO:0000256" key="4">
    <source>
        <dbReference type="ARBA" id="ARBA00022989"/>
    </source>
</evidence>
<dbReference type="HAMAP" id="MF_01147">
    <property type="entry name" value="Lgt"/>
    <property type="match status" value="1"/>
</dbReference>
<feature type="transmembrane region" description="Helical" evidence="6">
    <location>
        <begin position="20"/>
        <end position="40"/>
    </location>
</feature>
<name>A0A8S4C2I9_9ACAR</name>
<feature type="transmembrane region" description="Helical" evidence="6">
    <location>
        <begin position="100"/>
        <end position="117"/>
    </location>
</feature>
<evidence type="ECO:0000256" key="6">
    <source>
        <dbReference type="SAM" id="Phobius"/>
    </source>
</evidence>
<keyword evidence="1" id="KW-1003">Cell membrane</keyword>
<dbReference type="PANTHER" id="PTHR30589:SF0">
    <property type="entry name" value="PHOSPHATIDYLGLYCEROL--PROLIPOPROTEIN DIACYLGLYCERYL TRANSFERASE"/>
    <property type="match status" value="1"/>
</dbReference>
<evidence type="ECO:0000313" key="8">
    <source>
        <dbReference type="Proteomes" id="UP000837675"/>
    </source>
</evidence>
<evidence type="ECO:0000256" key="2">
    <source>
        <dbReference type="ARBA" id="ARBA00022679"/>
    </source>
</evidence>
<dbReference type="GO" id="GO:0042158">
    <property type="term" value="P:lipoprotein biosynthetic process"/>
    <property type="evidence" value="ECO:0007669"/>
    <property type="project" value="InterPro"/>
</dbReference>
<proteinExistence type="inferred from homology"/>
<protein>
    <submittedName>
        <fullName evidence="7">Prolipoprotein diacylglyceryl transferase</fullName>
    </submittedName>
</protein>
<feature type="transmembrane region" description="Helical" evidence="6">
    <location>
        <begin position="206"/>
        <end position="225"/>
    </location>
</feature>
<dbReference type="PROSITE" id="PS01311">
    <property type="entry name" value="LGT"/>
    <property type="match status" value="1"/>
</dbReference>
<evidence type="ECO:0000256" key="3">
    <source>
        <dbReference type="ARBA" id="ARBA00022692"/>
    </source>
</evidence>
<sequence>MVSIAFPYIDPVIFHIYGPIALRWYGLAYALGIIMSSWYINHLNDKSSCLPSKGGVVEDMIFYAAAGIIIGGRLGYVLFYNIDYYILQPLEIIKIWQGGMSFHGGFIGLVIGIYFLCKKYKLNFLALTDLIACAAPIGLFFGRIANFINGELFGRKTEVAWGIVFPSDEEARHPSQLYEAFLEGLLLFFIMFLLRRSGKIRSSGILSASFLILYGIFRSIAEFFREPDYHIGFIAKYFTTGQILCIPFVLGGIVLLIYRSKEKPVP</sequence>
<accession>A0A8S4C2I9</accession>
<keyword evidence="8" id="KW-1185">Reference proteome</keyword>
<reference evidence="7" key="1">
    <citation type="submission" date="2021-06" db="EMBL/GenBank/DDBJ databases">
        <authorList>
            <person name="Nardi T."/>
            <person name="Nardi T."/>
        </authorList>
    </citation>
    <scope>NUCLEOTIDE SEQUENCE</scope>
</reference>